<protein>
    <submittedName>
        <fullName evidence="2">Uncharacterized protein</fullName>
    </submittedName>
</protein>
<evidence type="ECO:0000313" key="2">
    <source>
        <dbReference type="EMBL" id="TWU16124.1"/>
    </source>
</evidence>
<comment type="caution">
    <text evidence="2">The sequence shown here is derived from an EMBL/GenBank/DDBJ whole genome shotgun (WGS) entry which is preliminary data.</text>
</comment>
<name>A0A5C6BYY7_9BACT</name>
<dbReference type="EMBL" id="SJPU01000002">
    <property type="protein sequence ID" value="TWU16124.1"/>
    <property type="molecule type" value="Genomic_DNA"/>
</dbReference>
<dbReference type="Proteomes" id="UP000319908">
    <property type="component" value="Unassembled WGS sequence"/>
</dbReference>
<accession>A0A5C6BYY7</accession>
<organism evidence="2 3">
    <name type="scientific">Allorhodopirellula heiligendammensis</name>
    <dbReference type="NCBI Taxonomy" id="2714739"/>
    <lineage>
        <taxon>Bacteria</taxon>
        <taxon>Pseudomonadati</taxon>
        <taxon>Planctomycetota</taxon>
        <taxon>Planctomycetia</taxon>
        <taxon>Pirellulales</taxon>
        <taxon>Pirellulaceae</taxon>
        <taxon>Allorhodopirellula</taxon>
    </lineage>
</organism>
<dbReference type="AlphaFoldDB" id="A0A5C6BYY7"/>
<evidence type="ECO:0000256" key="1">
    <source>
        <dbReference type="SAM" id="MobiDB-lite"/>
    </source>
</evidence>
<feature type="region of interest" description="Disordered" evidence="1">
    <location>
        <begin position="1"/>
        <end position="43"/>
    </location>
</feature>
<evidence type="ECO:0000313" key="3">
    <source>
        <dbReference type="Proteomes" id="UP000319908"/>
    </source>
</evidence>
<reference evidence="2 3" key="1">
    <citation type="journal article" date="2020" name="Antonie Van Leeuwenhoek">
        <title>Rhodopirellula heiligendammensis sp. nov., Rhodopirellula pilleata sp. nov., and Rhodopirellula solitaria sp. nov. isolated from natural or artificial marine surfaces in Northern Germany and California, USA, and emended description of the genus Rhodopirellula.</title>
        <authorList>
            <person name="Kallscheuer N."/>
            <person name="Wiegand S."/>
            <person name="Jogler M."/>
            <person name="Boedeker C."/>
            <person name="Peeters S.H."/>
            <person name="Rast P."/>
            <person name="Heuer A."/>
            <person name="Jetten M.S.M."/>
            <person name="Rohde M."/>
            <person name="Jogler C."/>
        </authorList>
    </citation>
    <scope>NUCLEOTIDE SEQUENCE [LARGE SCALE GENOMIC DNA]</scope>
    <source>
        <strain evidence="2 3">Poly21</strain>
    </source>
</reference>
<keyword evidence="3" id="KW-1185">Reference proteome</keyword>
<feature type="compositionally biased region" description="Basic residues" evidence="1">
    <location>
        <begin position="1"/>
        <end position="10"/>
    </location>
</feature>
<proteinExistence type="predicted"/>
<gene>
    <name evidence="2" type="ORF">Poly21_33290</name>
</gene>
<sequence>MKDSRQRHRRPGNDASTLPGTQIPGPVCDCQHSPAGGGSKVGRYASTDVAAGTQCKLPRAADFPFELATDGTRQPMPVQ</sequence>